<feature type="domain" description="ISXO2-like transposase" evidence="2">
    <location>
        <begin position="134"/>
        <end position="203"/>
    </location>
</feature>
<evidence type="ECO:0000313" key="3">
    <source>
        <dbReference type="EMBL" id="MBK7956462.1"/>
    </source>
</evidence>
<evidence type="ECO:0000259" key="2">
    <source>
        <dbReference type="Pfam" id="PF12762"/>
    </source>
</evidence>
<feature type="domain" description="Transposase zinc-ribbon" evidence="1">
    <location>
        <begin position="23"/>
        <end position="65"/>
    </location>
</feature>
<dbReference type="Pfam" id="PF12762">
    <property type="entry name" value="DDE_Tnp_IS1595"/>
    <property type="match status" value="1"/>
</dbReference>
<evidence type="ECO:0000313" key="4">
    <source>
        <dbReference type="Proteomes" id="UP000706151"/>
    </source>
</evidence>
<gene>
    <name evidence="3" type="ORF">IPK02_22370</name>
</gene>
<protein>
    <submittedName>
        <fullName evidence="3">IS1595 family transposase</fullName>
    </submittedName>
</protein>
<dbReference type="InterPro" id="IPR024442">
    <property type="entry name" value="Transposase_Zn_ribbon"/>
</dbReference>
<dbReference type="Proteomes" id="UP000706151">
    <property type="component" value="Unassembled WGS sequence"/>
</dbReference>
<organism evidence="3 4">
    <name type="scientific">Candidatus Accumulibacter affinis</name>
    <dbReference type="NCBI Taxonomy" id="2954384"/>
    <lineage>
        <taxon>Bacteria</taxon>
        <taxon>Pseudomonadati</taxon>
        <taxon>Pseudomonadota</taxon>
        <taxon>Betaproteobacteria</taxon>
        <taxon>Candidatus Accumulibacter</taxon>
    </lineage>
</organism>
<dbReference type="InterPro" id="IPR024445">
    <property type="entry name" value="Tnp_ISXO2-like"/>
</dbReference>
<reference evidence="3 4" key="1">
    <citation type="submission" date="2020-10" db="EMBL/GenBank/DDBJ databases">
        <title>Connecting structure to function with the recovery of over 1000 high-quality activated sludge metagenome-assembled genomes encoding full-length rRNA genes using long-read sequencing.</title>
        <authorList>
            <person name="Singleton C.M."/>
            <person name="Petriglieri F."/>
            <person name="Kristensen J.M."/>
            <person name="Kirkegaard R.H."/>
            <person name="Michaelsen T.Y."/>
            <person name="Andersen M.H."/>
            <person name="Karst S.M."/>
            <person name="Dueholm M.S."/>
            <person name="Nielsen P.H."/>
            <person name="Albertsen M."/>
        </authorList>
    </citation>
    <scope>NUCLEOTIDE SEQUENCE [LARGE SCALE GENOMIC DNA]</scope>
    <source>
        <strain evidence="3">Fred_18-Q3-R57-64_BAT3C.720</strain>
    </source>
</reference>
<dbReference type="AlphaFoldDB" id="A0A935TFP7"/>
<sequence>MAYPRAGKDYPRSQREFQAWFRTDADCLDYLSWLRWPAGFVCPTCGEEGGWRLADARFKCSGCGTPHVGHCGYHLRPNAHAVDGVVHSLLAVATGKDGISALSLKRTLEIGSYQTVWAMLHRMRSVLVRPGRERLAGGVEVDETYIGGREPGLSGGRAKGKKILTGIAVEIHEPKGYGRCRIAPLSDASSASLHAFISDHVAHTRKLCLQSLPLCG</sequence>
<dbReference type="Pfam" id="PF12760">
    <property type="entry name" value="Zn_ribbon_IS1595"/>
    <property type="match status" value="1"/>
</dbReference>
<accession>A0A935TFP7</accession>
<proteinExistence type="predicted"/>
<evidence type="ECO:0000259" key="1">
    <source>
        <dbReference type="Pfam" id="PF12760"/>
    </source>
</evidence>
<name>A0A935TFP7_9PROT</name>
<comment type="caution">
    <text evidence="3">The sequence shown here is derived from an EMBL/GenBank/DDBJ whole genome shotgun (WGS) entry which is preliminary data.</text>
</comment>
<dbReference type="EMBL" id="JADJOT010000012">
    <property type="protein sequence ID" value="MBK7956462.1"/>
    <property type="molecule type" value="Genomic_DNA"/>
</dbReference>